<dbReference type="AlphaFoldDB" id="W9J5P7"/>
<dbReference type="EMBL" id="JH717839">
    <property type="protein sequence ID" value="EWZ00140.1"/>
    <property type="molecule type" value="Genomic_DNA"/>
</dbReference>
<dbReference type="HOGENOM" id="CLU_215064_0_0_1"/>
<reference evidence="1 2" key="1">
    <citation type="submission" date="2011-06" db="EMBL/GenBank/DDBJ databases">
        <title>The Genome Sequence of Fusarium oxysporum FOSC 3-a.</title>
        <authorList>
            <consortium name="The Broad Institute Genome Sequencing Platform"/>
            <person name="Ma L.-J."/>
            <person name="Gale L.R."/>
            <person name="Schwartz D.C."/>
            <person name="Zhou S."/>
            <person name="Corby-Kistler H."/>
            <person name="Young S.K."/>
            <person name="Zeng Q."/>
            <person name="Gargeya S."/>
            <person name="Fitzgerald M."/>
            <person name="Haas B."/>
            <person name="Abouelleil A."/>
            <person name="Alvarado L."/>
            <person name="Arachchi H.M."/>
            <person name="Berlin A."/>
            <person name="Brown A."/>
            <person name="Chapman S.B."/>
            <person name="Chen Z."/>
            <person name="Dunbar C."/>
            <person name="Freedman E."/>
            <person name="Gearin G."/>
            <person name="Gellesch M."/>
            <person name="Goldberg J."/>
            <person name="Griggs A."/>
            <person name="Gujja S."/>
            <person name="Heiman D."/>
            <person name="Howarth C."/>
            <person name="Larson L."/>
            <person name="Lui A."/>
            <person name="MacDonald P.J.P."/>
            <person name="Mehta T."/>
            <person name="Montmayeur A."/>
            <person name="Murphy C."/>
            <person name="Neiman D."/>
            <person name="Pearson M."/>
            <person name="Priest M."/>
            <person name="Roberts A."/>
            <person name="Saif S."/>
            <person name="Shea T."/>
            <person name="Shenoy N."/>
            <person name="Sisk P."/>
            <person name="Stolte C."/>
            <person name="Sykes S."/>
            <person name="Wortman J."/>
            <person name="Nusbaum C."/>
            <person name="Birren B."/>
        </authorList>
    </citation>
    <scope>NUCLEOTIDE SEQUENCE [LARGE SCALE GENOMIC DNA]</scope>
    <source>
        <strain evidence="2">FOSC 3-a</strain>
    </source>
</reference>
<evidence type="ECO:0000313" key="2">
    <source>
        <dbReference type="Proteomes" id="UP000030753"/>
    </source>
</evidence>
<evidence type="ECO:0000313" key="1">
    <source>
        <dbReference type="EMBL" id="EWZ00140.1"/>
    </source>
</evidence>
<accession>W9J5P7</accession>
<gene>
    <name evidence="1" type="ORF">FOYG_00032</name>
</gene>
<protein>
    <submittedName>
        <fullName evidence="1">Uncharacterized protein</fullName>
    </submittedName>
</protein>
<sequence>MFNKCLQRLYSVATSLVTALPDSPAPRLPTLIGGPYQTS</sequence>
<proteinExistence type="predicted"/>
<name>W9J5P7_FUSOX</name>
<dbReference type="Proteomes" id="UP000030753">
    <property type="component" value="Unassembled WGS sequence"/>
</dbReference>
<organism evidence="1 2">
    <name type="scientific">Fusarium oxysporum NRRL 32931</name>
    <dbReference type="NCBI Taxonomy" id="660029"/>
    <lineage>
        <taxon>Eukaryota</taxon>
        <taxon>Fungi</taxon>
        <taxon>Dikarya</taxon>
        <taxon>Ascomycota</taxon>
        <taxon>Pezizomycotina</taxon>
        <taxon>Sordariomycetes</taxon>
        <taxon>Hypocreomycetidae</taxon>
        <taxon>Hypocreales</taxon>
        <taxon>Nectriaceae</taxon>
        <taxon>Fusarium</taxon>
        <taxon>Fusarium oxysporum species complex</taxon>
    </lineage>
</organism>